<feature type="compositionally biased region" description="Pro residues" evidence="2">
    <location>
        <begin position="467"/>
        <end position="477"/>
    </location>
</feature>
<dbReference type="Pfam" id="PF05057">
    <property type="entry name" value="DUF676"/>
    <property type="match status" value="1"/>
</dbReference>
<keyword evidence="5" id="KW-1185">Reference proteome</keyword>
<feature type="region of interest" description="Disordered" evidence="2">
    <location>
        <begin position="207"/>
        <end position="226"/>
    </location>
</feature>
<sequence>MAGRNNHIAGFPGSDVPPPLPPRRPVIPSSPPPSYSLLPSTEGSYSYSNPQEDYDLAIQTSATLESPSDSAPSGKRKLLLVYIHGFMGNETSFQSFPAHLHNLLSITLDDLGWGVHTKVYPKFKTRHNISVATEGFSKWLAQFENPNTDVILLGHSMGGILAAEAVLLRDERGGFRHRILGVVAFDSPFLGMHPGVISAGLGSLFRSEGKSPSEEGGPSEGGGVYAGANSSMASLSTVPSNSTVDEYFDRRPQRNFTIVQSKQEGTLDSALNFINKHHSRLTAATGHYLMSHLEFGGCLADPSGLRNRYNAIRTLETGERTLDGKTTRVRFVNYYTSSTGRSKDAPKPAPAAVHPEHSFDLADAGVEGSGGRELQEMTRDMHLGIDPLPSRAQGRNLSTSTVSSSGGEMTHRDPDPISDNEAFYETQDNPGGSTPVPVIETSVVGSEPRMPDYDPPSIPTCPTGSAPAPPVTSPPPPRPAEFDYSIIPDPTVRKAAEKAAAKAMKVWEKSVKDYEKTVKDWEKACEKNERKKREKAKKEEKKSTAQHDGEVERLRREKERMEREERRLKGIPEPPVYNAAEQSTAPLQGSVLLPSPSNSPSPSPTPSPTQSPTPTPEGARKKKRERKFCLTPRTPDPCWIKVEMTGVDEVGAHCGLFFLGDVYERLVGDVAGRIEGWVGEEGTRRVLGGEGGSGMENGFSSSSWEGRVAGRVELDG</sequence>
<feature type="region of interest" description="Disordered" evidence="2">
    <location>
        <begin position="525"/>
        <end position="627"/>
    </location>
</feature>
<dbReference type="OrthoDB" id="3248508at2759"/>
<feature type="region of interest" description="Disordered" evidence="2">
    <location>
        <begin position="384"/>
        <end position="477"/>
    </location>
</feature>
<dbReference type="PANTHER" id="PTHR47842">
    <property type="entry name" value="EXPRESSED PROTEIN"/>
    <property type="match status" value="1"/>
</dbReference>
<comment type="similarity">
    <text evidence="1">Belongs to the putative lipase ROG1 family.</text>
</comment>
<proteinExistence type="inferred from homology"/>
<gene>
    <name evidence="4" type="ORF">B9Z19DRAFT_998951</name>
</gene>
<dbReference type="AlphaFoldDB" id="A0A2T6ZGP2"/>
<evidence type="ECO:0000313" key="4">
    <source>
        <dbReference type="EMBL" id="PUU74663.1"/>
    </source>
</evidence>
<dbReference type="PANTHER" id="PTHR47842:SF3">
    <property type="entry name" value="DUF676 DOMAIN-CONTAINING PROTEIN"/>
    <property type="match status" value="1"/>
</dbReference>
<feature type="compositionally biased region" description="Pro residues" evidence="2">
    <location>
        <begin position="15"/>
        <end position="34"/>
    </location>
</feature>
<comment type="caution">
    <text evidence="4">The sequence shown here is derived from an EMBL/GenBank/DDBJ whole genome shotgun (WGS) entry which is preliminary data.</text>
</comment>
<dbReference type="Gene3D" id="3.40.50.1820">
    <property type="entry name" value="alpha/beta hydrolase"/>
    <property type="match status" value="1"/>
</dbReference>
<dbReference type="STRING" id="42251.A0A2T6ZGP2"/>
<feature type="compositionally biased region" description="Polar residues" evidence="2">
    <location>
        <begin position="393"/>
        <end position="407"/>
    </location>
</feature>
<feature type="compositionally biased region" description="Polar residues" evidence="2">
    <location>
        <begin position="41"/>
        <end position="50"/>
    </location>
</feature>
<dbReference type="InterPro" id="IPR029058">
    <property type="entry name" value="AB_hydrolase_fold"/>
</dbReference>
<accession>A0A2T6ZGP2</accession>
<dbReference type="SUPFAM" id="SSF53474">
    <property type="entry name" value="alpha/beta-Hydrolases"/>
    <property type="match status" value="1"/>
</dbReference>
<dbReference type="Proteomes" id="UP000244722">
    <property type="component" value="Unassembled WGS sequence"/>
</dbReference>
<dbReference type="InterPro" id="IPR007751">
    <property type="entry name" value="DUF676_lipase-like"/>
</dbReference>
<evidence type="ECO:0000259" key="3">
    <source>
        <dbReference type="Pfam" id="PF05057"/>
    </source>
</evidence>
<evidence type="ECO:0000256" key="1">
    <source>
        <dbReference type="ARBA" id="ARBA00007920"/>
    </source>
</evidence>
<feature type="compositionally biased region" description="Basic and acidic residues" evidence="2">
    <location>
        <begin position="525"/>
        <end position="570"/>
    </location>
</feature>
<feature type="domain" description="DUF676" evidence="3">
    <location>
        <begin position="77"/>
        <end position="192"/>
    </location>
</feature>
<organism evidence="4 5">
    <name type="scientific">Tuber borchii</name>
    <name type="common">White truffle</name>
    <dbReference type="NCBI Taxonomy" id="42251"/>
    <lineage>
        <taxon>Eukaryota</taxon>
        <taxon>Fungi</taxon>
        <taxon>Dikarya</taxon>
        <taxon>Ascomycota</taxon>
        <taxon>Pezizomycotina</taxon>
        <taxon>Pezizomycetes</taxon>
        <taxon>Pezizales</taxon>
        <taxon>Tuberaceae</taxon>
        <taxon>Tuber</taxon>
    </lineage>
</organism>
<feature type="region of interest" description="Disordered" evidence="2">
    <location>
        <begin position="1"/>
        <end position="50"/>
    </location>
</feature>
<dbReference type="EMBL" id="NESQ01000282">
    <property type="protein sequence ID" value="PUU74663.1"/>
    <property type="molecule type" value="Genomic_DNA"/>
</dbReference>
<feature type="compositionally biased region" description="Pro residues" evidence="2">
    <location>
        <begin position="597"/>
        <end position="615"/>
    </location>
</feature>
<reference evidence="4 5" key="1">
    <citation type="submission" date="2017-04" db="EMBL/GenBank/DDBJ databases">
        <title>Draft genome sequence of Tuber borchii Vittad., a whitish edible truffle.</title>
        <authorList>
            <consortium name="DOE Joint Genome Institute"/>
            <person name="Murat C."/>
            <person name="Kuo A."/>
            <person name="Barry K.W."/>
            <person name="Clum A."/>
            <person name="Dockter R.B."/>
            <person name="Fauchery L."/>
            <person name="Iotti M."/>
            <person name="Kohler A."/>
            <person name="Labutti K."/>
            <person name="Lindquist E.A."/>
            <person name="Lipzen A."/>
            <person name="Ohm R.A."/>
            <person name="Wang M."/>
            <person name="Grigoriev I.V."/>
            <person name="Zambonelli A."/>
            <person name="Martin F.M."/>
        </authorList>
    </citation>
    <scope>NUCLEOTIDE SEQUENCE [LARGE SCALE GENOMIC DNA]</scope>
    <source>
        <strain evidence="4 5">Tbo3840</strain>
    </source>
</reference>
<evidence type="ECO:0000313" key="5">
    <source>
        <dbReference type="Proteomes" id="UP000244722"/>
    </source>
</evidence>
<evidence type="ECO:0000256" key="2">
    <source>
        <dbReference type="SAM" id="MobiDB-lite"/>
    </source>
</evidence>
<protein>
    <recommendedName>
        <fullName evidence="3">DUF676 domain-containing protein</fullName>
    </recommendedName>
</protein>
<name>A0A2T6ZGP2_TUBBO</name>